<dbReference type="GO" id="GO:0016791">
    <property type="term" value="F:phosphatase activity"/>
    <property type="evidence" value="ECO:0007669"/>
    <property type="project" value="TreeGrafter"/>
</dbReference>
<comment type="caution">
    <text evidence="2">The sequence shown here is derived from an EMBL/GenBank/DDBJ whole genome shotgun (WGS) entry which is preliminary data.</text>
</comment>
<proteinExistence type="predicted"/>
<dbReference type="CDD" id="cd07516">
    <property type="entry name" value="HAD_Pase"/>
    <property type="match status" value="1"/>
</dbReference>
<dbReference type="NCBIfam" id="TIGR00099">
    <property type="entry name" value="Cof-subfamily"/>
    <property type="match status" value="1"/>
</dbReference>
<evidence type="ECO:0000313" key="2">
    <source>
        <dbReference type="EMBL" id="RAQ25517.1"/>
    </source>
</evidence>
<organism evidence="2 3">
    <name type="scientific">Hydrogeniiclostridium mannosilyticum</name>
    <dbReference type="NCBI Taxonomy" id="2764322"/>
    <lineage>
        <taxon>Bacteria</taxon>
        <taxon>Bacillati</taxon>
        <taxon>Bacillota</taxon>
        <taxon>Clostridia</taxon>
        <taxon>Eubacteriales</taxon>
        <taxon>Acutalibacteraceae</taxon>
        <taxon>Hydrogeniiclostridium</taxon>
    </lineage>
</organism>
<dbReference type="InterPro" id="IPR023214">
    <property type="entry name" value="HAD_sf"/>
</dbReference>
<dbReference type="InterPro" id="IPR006379">
    <property type="entry name" value="HAD-SF_hydro_IIB"/>
</dbReference>
<dbReference type="PANTHER" id="PTHR10000:SF8">
    <property type="entry name" value="HAD SUPERFAMILY HYDROLASE-LIKE, TYPE 3"/>
    <property type="match status" value="1"/>
</dbReference>
<sequence>MNIKLIALDMDGTVLLNDHTTITPRTLKTVQAAIDQGIEVVPASGRVLSILPRAFRQLRGINYALTSNGASVVNIHTGETIYHNAISEEPSRQLLRLLTACKAVPEVYYGGKPLIQSGHLDILRASGEKLNQVILDHLTPVDNLAAAMEGKCIEKINLVCIDPANRAAILSGLEAIRGISFIVFDTSIEINSATATKGDALKHLCRFLDIPLEDAMAIGDSDNDLAMLEAAGWSFAMRNASPLARRTARFQTLSNEQDGVAHAIERYVLRRPATQRSNTPLIAAAAAFDRHDAQRINHFMKVYAYAKTIGEGEYLEDTTQFILETAAILHDIGIKPALEKYNSCAGSYQEKEGPAPAREILRRLRYPEPVIERVCYLIAHHHTYSGIDGMDYQILLEADFLVNAWESSMSTEQIQSACEHIFQTETGRTLLNDLFLLP</sequence>
<evidence type="ECO:0000259" key="1">
    <source>
        <dbReference type="Pfam" id="PF01966"/>
    </source>
</evidence>
<dbReference type="SUPFAM" id="SSF56784">
    <property type="entry name" value="HAD-like"/>
    <property type="match status" value="1"/>
</dbReference>
<dbReference type="InterPro" id="IPR036412">
    <property type="entry name" value="HAD-like_sf"/>
</dbReference>
<dbReference type="Pfam" id="PF08282">
    <property type="entry name" value="Hydrolase_3"/>
    <property type="match status" value="1"/>
</dbReference>
<dbReference type="AlphaFoldDB" id="A0A328U978"/>
<evidence type="ECO:0000313" key="3">
    <source>
        <dbReference type="Proteomes" id="UP000249377"/>
    </source>
</evidence>
<accession>A0A328U978</accession>
<dbReference type="PANTHER" id="PTHR10000">
    <property type="entry name" value="PHOSPHOSERINE PHOSPHATASE"/>
    <property type="match status" value="1"/>
</dbReference>
<dbReference type="InterPro" id="IPR003607">
    <property type="entry name" value="HD/PDEase_dom"/>
</dbReference>
<dbReference type="SFLD" id="SFLDG01140">
    <property type="entry name" value="C2.B:_Phosphomannomutase_and_P"/>
    <property type="match status" value="1"/>
</dbReference>
<dbReference type="Pfam" id="PF01966">
    <property type="entry name" value="HD"/>
    <property type="match status" value="1"/>
</dbReference>
<gene>
    <name evidence="2" type="ORF">DPQ25_10875</name>
</gene>
<reference evidence="2 3" key="1">
    <citation type="submission" date="2018-06" db="EMBL/GenBank/DDBJ databases">
        <title>Noncontiguous genome sequence of Ruminococcaceae bacterium ASD2818.</title>
        <authorList>
            <person name="Chaplin A.V."/>
            <person name="Sokolova S.R."/>
            <person name="Kochetkova T.O."/>
            <person name="Goltsov A.Y."/>
            <person name="Trofimov D.Y."/>
            <person name="Efimov B.A."/>
        </authorList>
    </citation>
    <scope>NUCLEOTIDE SEQUENCE [LARGE SCALE GENOMIC DNA]</scope>
    <source>
        <strain evidence="2 3">ASD2818</strain>
    </source>
</reference>
<dbReference type="GO" id="GO:0005829">
    <property type="term" value="C:cytosol"/>
    <property type="evidence" value="ECO:0007669"/>
    <property type="project" value="TreeGrafter"/>
</dbReference>
<dbReference type="Gene3D" id="3.40.50.1000">
    <property type="entry name" value="HAD superfamily/HAD-like"/>
    <property type="match status" value="1"/>
</dbReference>
<dbReference type="NCBIfam" id="TIGR01484">
    <property type="entry name" value="HAD-SF-IIB"/>
    <property type="match status" value="1"/>
</dbReference>
<dbReference type="CDD" id="cd00077">
    <property type="entry name" value="HDc"/>
    <property type="match status" value="1"/>
</dbReference>
<name>A0A328U978_9FIRM</name>
<dbReference type="EMBL" id="QLYR01000008">
    <property type="protein sequence ID" value="RAQ25517.1"/>
    <property type="molecule type" value="Genomic_DNA"/>
</dbReference>
<dbReference type="Gene3D" id="1.10.3210.10">
    <property type="entry name" value="Hypothetical protein af1432"/>
    <property type="match status" value="1"/>
</dbReference>
<protein>
    <recommendedName>
        <fullName evidence="1">HD domain-containing protein</fullName>
    </recommendedName>
</protein>
<feature type="domain" description="HD" evidence="1">
    <location>
        <begin position="295"/>
        <end position="386"/>
    </location>
</feature>
<dbReference type="GO" id="GO:0000287">
    <property type="term" value="F:magnesium ion binding"/>
    <property type="evidence" value="ECO:0007669"/>
    <property type="project" value="TreeGrafter"/>
</dbReference>
<dbReference type="Gene3D" id="3.30.1240.10">
    <property type="match status" value="1"/>
</dbReference>
<dbReference type="PROSITE" id="PS01228">
    <property type="entry name" value="COF_1"/>
    <property type="match status" value="1"/>
</dbReference>
<keyword evidence="3" id="KW-1185">Reference proteome</keyword>
<dbReference type="InterPro" id="IPR006674">
    <property type="entry name" value="HD_domain"/>
</dbReference>
<dbReference type="SFLD" id="SFLDS00003">
    <property type="entry name" value="Haloacid_Dehalogenase"/>
    <property type="match status" value="1"/>
</dbReference>
<dbReference type="SUPFAM" id="SSF109604">
    <property type="entry name" value="HD-domain/PDEase-like"/>
    <property type="match status" value="1"/>
</dbReference>
<dbReference type="Proteomes" id="UP000249377">
    <property type="component" value="Unassembled WGS sequence"/>
</dbReference>
<dbReference type="InterPro" id="IPR000150">
    <property type="entry name" value="Cof"/>
</dbReference>
<dbReference type="RefSeq" id="WP_112333209.1">
    <property type="nucleotide sequence ID" value="NZ_QLYR01000008.1"/>
</dbReference>
<dbReference type="PROSITE" id="PS01229">
    <property type="entry name" value="COF_2"/>
    <property type="match status" value="1"/>
</dbReference>